<name>A0A060M7H6_9BACI</name>
<evidence type="ECO:0000313" key="3">
    <source>
        <dbReference type="Proteomes" id="UP000027142"/>
    </source>
</evidence>
<dbReference type="GO" id="GO:0008168">
    <property type="term" value="F:methyltransferase activity"/>
    <property type="evidence" value="ECO:0007669"/>
    <property type="project" value="UniProtKB-KW"/>
</dbReference>
<dbReference type="RefSeq" id="WP_038483600.1">
    <property type="nucleotide sequence ID" value="NZ_CP003923.1"/>
</dbReference>
<evidence type="ECO:0000256" key="1">
    <source>
        <dbReference type="PROSITE-ProRule" id="PRU00339"/>
    </source>
</evidence>
<dbReference type="AlphaFoldDB" id="A0A060M7H6"/>
<reference evidence="2 3" key="1">
    <citation type="journal article" date="2014" name="Gene">
        <title>A comparative genomic analysis of the alkalitolerant soil bacterium Bacillus lehensis G1.</title>
        <authorList>
            <person name="Noor Y.M."/>
            <person name="Samsulrizal N.H."/>
            <person name="Jema'on N.A."/>
            <person name="Low K.O."/>
            <person name="Ramli A.N."/>
            <person name="Alias N.I."/>
            <person name="Damis S.I."/>
            <person name="Fuzi S.F."/>
            <person name="Isa M.N."/>
            <person name="Murad A.M."/>
            <person name="Raih M.F."/>
            <person name="Bakar F.D."/>
            <person name="Najimudin N."/>
            <person name="Mahadi N.M."/>
            <person name="Illias R.M."/>
        </authorList>
    </citation>
    <scope>NUCLEOTIDE SEQUENCE [LARGE SCALE GENOMIC DNA]</scope>
    <source>
        <strain evidence="2 3">G1</strain>
    </source>
</reference>
<accession>A0A060M7H6</accession>
<dbReference type="KEGG" id="ble:BleG1_3477"/>
<sequence>MQHTLTPEEVGAKIVEWYSCIISASYEQAILLKEEARHAVIHMQTNDKILAYYSLVEFRHNIFIDEFNKKHELGDTFEFVETEVDRYLKYLYYFISGQYEYTQERYRSAIKMFRKAERLLEHVNDDAEESEFYLYIGLVYYRLNQYLLASSYLEQAETIFNRLSYYERALNCKQVLGAIRSELHEFETGDAILKEAFRESTFPRTSALILRTLGLSKLRQKEYEAAKTYFYQALDYEEHRSHQIGMKTRYDLSNTLFKLDQGDEALELFQQAKAEADHYNNKEYKARCLYLDGLYIAKDHALVDQAIKDLYESSLLYEVCELAEEMVELADQRNDDSTSLKFYRIAYKAKINQNKLGADQV</sequence>
<keyword evidence="1" id="KW-0802">TPR repeat</keyword>
<keyword evidence="3" id="KW-1185">Reference proteome</keyword>
<dbReference type="InterPro" id="IPR011990">
    <property type="entry name" value="TPR-like_helical_dom_sf"/>
</dbReference>
<dbReference type="eggNOG" id="COG0457">
    <property type="taxonomic scope" value="Bacteria"/>
</dbReference>
<feature type="repeat" description="TPR" evidence="1">
    <location>
        <begin position="207"/>
        <end position="240"/>
    </location>
</feature>
<dbReference type="STRING" id="1246626.BleG1_3477"/>
<dbReference type="Proteomes" id="UP000027142">
    <property type="component" value="Chromosome"/>
</dbReference>
<dbReference type="PATRIC" id="fig|1246626.3.peg.3465"/>
<keyword evidence="2" id="KW-0489">Methyltransferase</keyword>
<dbReference type="HOGENOM" id="CLU_060258_1_0_9"/>
<protein>
    <submittedName>
        <fullName evidence="2">Methyltransferase</fullName>
    </submittedName>
</protein>
<gene>
    <name evidence="2" type="ORF">BleG1_3477</name>
</gene>
<evidence type="ECO:0000313" key="2">
    <source>
        <dbReference type="EMBL" id="AIC96024.1"/>
    </source>
</evidence>
<dbReference type="PROSITE" id="PS50005">
    <property type="entry name" value="TPR"/>
    <property type="match status" value="1"/>
</dbReference>
<dbReference type="OrthoDB" id="2957368at2"/>
<dbReference type="SUPFAM" id="SSF48452">
    <property type="entry name" value="TPR-like"/>
    <property type="match status" value="2"/>
</dbReference>
<dbReference type="Gene3D" id="1.25.40.10">
    <property type="entry name" value="Tetratricopeptide repeat domain"/>
    <property type="match status" value="1"/>
</dbReference>
<proteinExistence type="predicted"/>
<dbReference type="SMART" id="SM00028">
    <property type="entry name" value="TPR"/>
    <property type="match status" value="4"/>
</dbReference>
<keyword evidence="2" id="KW-0808">Transferase</keyword>
<dbReference type="InterPro" id="IPR019734">
    <property type="entry name" value="TPR_rpt"/>
</dbReference>
<dbReference type="GO" id="GO:0032259">
    <property type="term" value="P:methylation"/>
    <property type="evidence" value="ECO:0007669"/>
    <property type="project" value="UniProtKB-KW"/>
</dbReference>
<dbReference type="Pfam" id="PF18801">
    <property type="entry name" value="RapH_N"/>
    <property type="match status" value="1"/>
</dbReference>
<organism evidence="2 3">
    <name type="scientific">Shouchella lehensis G1</name>
    <dbReference type="NCBI Taxonomy" id="1246626"/>
    <lineage>
        <taxon>Bacteria</taxon>
        <taxon>Bacillati</taxon>
        <taxon>Bacillota</taxon>
        <taxon>Bacilli</taxon>
        <taxon>Bacillales</taxon>
        <taxon>Bacillaceae</taxon>
        <taxon>Shouchella</taxon>
    </lineage>
</organism>
<dbReference type="EMBL" id="CP003923">
    <property type="protein sequence ID" value="AIC96024.1"/>
    <property type="molecule type" value="Genomic_DNA"/>
</dbReference>